<dbReference type="Pfam" id="PF21127">
    <property type="entry name" value="ATG1-like_MIT2"/>
    <property type="match status" value="1"/>
</dbReference>
<feature type="compositionally biased region" description="Polar residues" evidence="21">
    <location>
        <begin position="374"/>
        <end position="383"/>
    </location>
</feature>
<keyword evidence="9" id="KW-0808">Transferase</keyword>
<dbReference type="GO" id="GO:0015031">
    <property type="term" value="P:protein transport"/>
    <property type="evidence" value="ECO:0007669"/>
    <property type="project" value="UniProtKB-KW"/>
</dbReference>
<feature type="region of interest" description="Disordered" evidence="21">
    <location>
        <begin position="882"/>
        <end position="908"/>
    </location>
</feature>
<dbReference type="PROSITE" id="PS00107">
    <property type="entry name" value="PROTEIN_KINASE_ATP"/>
    <property type="match status" value="1"/>
</dbReference>
<dbReference type="InterPro" id="IPR048941">
    <property type="entry name" value="ATG1-like_MIT2"/>
</dbReference>
<feature type="binding site" evidence="20">
    <location>
        <position position="51"/>
    </location>
    <ligand>
        <name>ATP</name>
        <dbReference type="ChEBI" id="CHEBI:30616"/>
    </ligand>
</feature>
<dbReference type="EMBL" id="KV460208">
    <property type="protein sequence ID" value="OBU00601.1"/>
    <property type="molecule type" value="Genomic_DNA"/>
</dbReference>
<dbReference type="InterPro" id="IPR000719">
    <property type="entry name" value="Prot_kinase_dom"/>
</dbReference>
<feature type="region of interest" description="Disordered" evidence="21">
    <location>
        <begin position="798"/>
        <end position="819"/>
    </location>
</feature>
<dbReference type="GO" id="GO:0061709">
    <property type="term" value="P:reticulophagy"/>
    <property type="evidence" value="ECO:0007669"/>
    <property type="project" value="TreeGrafter"/>
</dbReference>
<comment type="catalytic activity">
    <reaction evidence="18">
        <text>L-seryl-[protein] + ATP = O-phospho-L-seryl-[protein] + ADP + H(+)</text>
        <dbReference type="Rhea" id="RHEA:17989"/>
        <dbReference type="Rhea" id="RHEA-COMP:9863"/>
        <dbReference type="Rhea" id="RHEA-COMP:11604"/>
        <dbReference type="ChEBI" id="CHEBI:15378"/>
        <dbReference type="ChEBI" id="CHEBI:29999"/>
        <dbReference type="ChEBI" id="CHEBI:30616"/>
        <dbReference type="ChEBI" id="CHEBI:83421"/>
        <dbReference type="ChEBI" id="CHEBI:456216"/>
        <dbReference type="EC" id="2.7.11.1"/>
    </reaction>
</comment>
<reference evidence="23 24" key="1">
    <citation type="submission" date="2016-03" db="EMBL/GenBank/DDBJ databases">
        <title>Comparative genomics of Pseudogymnoascus destructans, the fungus causing white-nose syndrome of bats.</title>
        <authorList>
            <person name="Palmer J.M."/>
            <person name="Drees K.P."/>
            <person name="Foster J.T."/>
            <person name="Lindner D.L."/>
        </authorList>
    </citation>
    <scope>NUCLEOTIDE SEQUENCE [LARGE SCALE GENOMIC DNA]</scope>
    <source>
        <strain evidence="23 24">UAMH 10579</strain>
    </source>
</reference>
<dbReference type="OrthoDB" id="346907at2759"/>
<dbReference type="EC" id="2.7.11.1" evidence="3"/>
<dbReference type="STRING" id="342668.A0A1B8GXR6"/>
<dbReference type="GO" id="GO:0034045">
    <property type="term" value="C:phagophore assembly site membrane"/>
    <property type="evidence" value="ECO:0007669"/>
    <property type="project" value="UniProtKB-SubCell"/>
</dbReference>
<dbReference type="Proteomes" id="UP000091956">
    <property type="component" value="Unassembled WGS sequence"/>
</dbReference>
<evidence type="ECO:0000256" key="17">
    <source>
        <dbReference type="ARBA" id="ARBA00047899"/>
    </source>
</evidence>
<comment type="similarity">
    <text evidence="19">Belongs to the protein kinase superfamily. Ser/Thr protein kinase family. APG1/unc-51/ULK1 subfamily.</text>
</comment>
<evidence type="ECO:0000313" key="24">
    <source>
        <dbReference type="Proteomes" id="UP000091956"/>
    </source>
</evidence>
<dbReference type="Pfam" id="PF12063">
    <property type="entry name" value="ATG1-like_MIT1"/>
    <property type="match status" value="1"/>
</dbReference>
<dbReference type="GeneID" id="28834588"/>
<evidence type="ECO:0000256" key="21">
    <source>
        <dbReference type="SAM" id="MobiDB-lite"/>
    </source>
</evidence>
<feature type="compositionally biased region" description="Basic and acidic residues" evidence="21">
    <location>
        <begin position="798"/>
        <end position="815"/>
    </location>
</feature>
<evidence type="ECO:0000256" key="19">
    <source>
        <dbReference type="ARBA" id="ARBA00060750"/>
    </source>
</evidence>
<dbReference type="RefSeq" id="XP_018134333.1">
    <property type="nucleotide sequence ID" value="XM_018270728.2"/>
</dbReference>
<feature type="domain" description="Protein kinase" evidence="22">
    <location>
        <begin position="22"/>
        <end position="327"/>
    </location>
</feature>
<evidence type="ECO:0000256" key="9">
    <source>
        <dbReference type="ARBA" id="ARBA00022679"/>
    </source>
</evidence>
<feature type="region of interest" description="Disordered" evidence="21">
    <location>
        <begin position="336"/>
        <end position="496"/>
    </location>
</feature>
<dbReference type="InterPro" id="IPR011009">
    <property type="entry name" value="Kinase-like_dom_sf"/>
</dbReference>
<keyword evidence="10 20" id="KW-0547">Nucleotide-binding</keyword>
<dbReference type="GO" id="GO:0042594">
    <property type="term" value="P:response to starvation"/>
    <property type="evidence" value="ECO:0007669"/>
    <property type="project" value="TreeGrafter"/>
</dbReference>
<evidence type="ECO:0000256" key="7">
    <source>
        <dbReference type="ARBA" id="ARBA00022490"/>
    </source>
</evidence>
<evidence type="ECO:0000256" key="11">
    <source>
        <dbReference type="ARBA" id="ARBA00022777"/>
    </source>
</evidence>
<feature type="compositionally biased region" description="Polar residues" evidence="21">
    <location>
        <begin position="417"/>
        <end position="439"/>
    </location>
</feature>
<dbReference type="Pfam" id="PF00069">
    <property type="entry name" value="Pkinase"/>
    <property type="match status" value="1"/>
</dbReference>
<dbReference type="InterPro" id="IPR017441">
    <property type="entry name" value="Protein_kinase_ATP_BS"/>
</dbReference>
<reference evidence="24" key="2">
    <citation type="journal article" date="2018" name="Nat. Commun.">
        <title>Extreme sensitivity to ultraviolet light in the fungal pathogen causing white-nose syndrome of bats.</title>
        <authorList>
            <person name="Palmer J.M."/>
            <person name="Drees K.P."/>
            <person name="Foster J.T."/>
            <person name="Lindner D.L."/>
        </authorList>
    </citation>
    <scope>NUCLEOTIDE SEQUENCE [LARGE SCALE GENOMIC DNA]</scope>
    <source>
        <strain evidence="24">UAMH 10579</strain>
    </source>
</reference>
<dbReference type="GO" id="GO:0000422">
    <property type="term" value="P:autophagy of mitochondrion"/>
    <property type="evidence" value="ECO:0007669"/>
    <property type="project" value="TreeGrafter"/>
</dbReference>
<keyword evidence="7" id="KW-0963">Cytoplasm</keyword>
<keyword evidence="11 23" id="KW-0418">Kinase</keyword>
<keyword evidence="8" id="KW-0723">Serine/threonine-protein kinase</keyword>
<dbReference type="FunFam" id="1.10.510.10:FF:000817">
    <property type="entry name" value="Serine/threonine-protein kinase ATG1"/>
    <property type="match status" value="1"/>
</dbReference>
<dbReference type="InterPro" id="IPR008271">
    <property type="entry name" value="Ser/Thr_kinase_AS"/>
</dbReference>
<organism evidence="23 24">
    <name type="scientific">Pseudogymnoascus verrucosus</name>
    <dbReference type="NCBI Taxonomy" id="342668"/>
    <lineage>
        <taxon>Eukaryota</taxon>
        <taxon>Fungi</taxon>
        <taxon>Dikarya</taxon>
        <taxon>Ascomycota</taxon>
        <taxon>Pezizomycotina</taxon>
        <taxon>Leotiomycetes</taxon>
        <taxon>Thelebolales</taxon>
        <taxon>Thelebolaceae</taxon>
        <taxon>Pseudogymnoascus</taxon>
    </lineage>
</organism>
<evidence type="ECO:0000313" key="23">
    <source>
        <dbReference type="EMBL" id="OBU00601.1"/>
    </source>
</evidence>
<gene>
    <name evidence="23" type="primary">ATG1</name>
    <name evidence="23" type="ORF">VE01_01202</name>
</gene>
<evidence type="ECO:0000256" key="4">
    <source>
        <dbReference type="ARBA" id="ARBA00018572"/>
    </source>
</evidence>
<name>A0A1B8GXR6_9PEZI</name>
<dbReference type="GO" id="GO:0010506">
    <property type="term" value="P:regulation of autophagy"/>
    <property type="evidence" value="ECO:0007669"/>
    <property type="project" value="InterPro"/>
</dbReference>
<feature type="compositionally biased region" description="Polar residues" evidence="21">
    <location>
        <begin position="462"/>
        <end position="472"/>
    </location>
</feature>
<feature type="region of interest" description="Disordered" evidence="21">
    <location>
        <begin position="522"/>
        <end position="590"/>
    </location>
</feature>
<keyword evidence="14" id="KW-0072">Autophagy</keyword>
<evidence type="ECO:0000256" key="2">
    <source>
        <dbReference type="ARBA" id="ARBA00004623"/>
    </source>
</evidence>
<evidence type="ECO:0000256" key="20">
    <source>
        <dbReference type="PROSITE-ProRule" id="PRU10141"/>
    </source>
</evidence>
<keyword evidence="13" id="KW-0653">Protein transport</keyword>
<evidence type="ECO:0000256" key="5">
    <source>
        <dbReference type="ARBA" id="ARBA00019599"/>
    </source>
</evidence>
<dbReference type="SMART" id="SM00220">
    <property type="entry name" value="S_TKc"/>
    <property type="match status" value="1"/>
</dbReference>
<evidence type="ECO:0000256" key="15">
    <source>
        <dbReference type="ARBA" id="ARBA00023136"/>
    </source>
</evidence>
<keyword evidence="24" id="KW-1185">Reference proteome</keyword>
<keyword evidence="12 20" id="KW-0067">ATP-binding</keyword>
<feature type="compositionally biased region" description="Polar residues" evidence="21">
    <location>
        <begin position="545"/>
        <end position="555"/>
    </location>
</feature>
<dbReference type="Gene3D" id="1.10.510.10">
    <property type="entry name" value="Transferase(Phosphotransferase) domain 1"/>
    <property type="match status" value="1"/>
</dbReference>
<dbReference type="PANTHER" id="PTHR24348">
    <property type="entry name" value="SERINE/THREONINE-PROTEIN KINASE UNC-51-RELATED"/>
    <property type="match status" value="1"/>
</dbReference>
<dbReference type="GO" id="GO:0005776">
    <property type="term" value="C:autophagosome"/>
    <property type="evidence" value="ECO:0007669"/>
    <property type="project" value="TreeGrafter"/>
</dbReference>
<feature type="compositionally biased region" description="Basic and acidic residues" evidence="21">
    <location>
        <begin position="336"/>
        <end position="351"/>
    </location>
</feature>
<comment type="catalytic activity">
    <reaction evidence="17">
        <text>L-threonyl-[protein] + ATP = O-phospho-L-threonyl-[protein] + ADP + H(+)</text>
        <dbReference type="Rhea" id="RHEA:46608"/>
        <dbReference type="Rhea" id="RHEA-COMP:11060"/>
        <dbReference type="Rhea" id="RHEA-COMP:11605"/>
        <dbReference type="ChEBI" id="CHEBI:15378"/>
        <dbReference type="ChEBI" id="CHEBI:30013"/>
        <dbReference type="ChEBI" id="CHEBI:30616"/>
        <dbReference type="ChEBI" id="CHEBI:61977"/>
        <dbReference type="ChEBI" id="CHEBI:456216"/>
        <dbReference type="EC" id="2.7.11.1"/>
    </reaction>
</comment>
<sequence>MAFPQSSRSSSSRMNDTLVGAYRIDTEIGKGSFATVYRAHRRTTRALVAIKSVNLAKLNRKLKENLNQEIDILQSLQHPHIVALLGRHQTDTHIHLVMEYCELGDLSLFIRKRSKFSTNAATAEMARKYPNPEKGGLNEVISVHFLKQLASALEFLRDRNFIHRDVKPQNMLLLPSPQYMSAHPQSPLLMSPSVESLIPAAGLLSLPMLKLADFGFARSLPAASLAETLCGSPLYMAPEILRYEKYDAKADLWSVGTVMYEMVTGRPPFRAANHVELLRKIEMQSEDLPWDSGIAISDGLKSVIQGLLKKNPVERLSFDNFFAHPIIVNNIRGLVGDDRPEEIRPTPRPEEPESTSGQFSARISRRGVSENDTRSTGIVSNASRAVPTETFDEAQHRSRQPHGTPPRAQAERFQANPGPSTTSRRPVIHTSSTVPNKYPSTEEAMERRPSAGPVDMVRGRSQDSPSPGSSLLNERKRVPPRNDNLRRDEKERAAQDVRDEREYIVVEKNYVEVNSFADEMDANSRGAVPAQPNSPRANMRRRAQTEGTPSSNQPATSPPISPSGMQIAQGKQNPHRKSSYDRSYGSPSSATSAITKAISNASLRLFGISGYAPQLLRGQSPPQLYGAFTGFATSPGIAGMITDGKPGKSNDEDVKIGDRIEALATRSDVVYGFAEVKYKQLIPLAPSMDHGLGGNNAREVDQEDDGLTPDAVVSLSEEALVLYVKSLTLLAKSMGIANSWWNKKKRAEAASSATTVKTETAVAAARINSAVQWMRSRFNEVLEKAEFSRLKLIDAQKQLPEDHPGHPSNHTDDSRMYGGDSSTADGVFLSAGTTAERLMYDRAIEMSRSAAINEIANEDLVGCELSYVTAIRMLEAILEKDDDEPQKKVGTAQVTEKDPDDPVNGINVDDRDAVKKLVAMVKGRLLTLRRKLAVIAKHKAQPQQQRSRPSSTHSGGTTPTITNTPPKQ</sequence>
<keyword evidence="6" id="KW-0813">Transport</keyword>
<dbReference type="InterPro" id="IPR022708">
    <property type="entry name" value="Atg1-like_tMIT"/>
</dbReference>
<evidence type="ECO:0000256" key="6">
    <source>
        <dbReference type="ARBA" id="ARBA00022448"/>
    </source>
</evidence>
<dbReference type="GO" id="GO:0000045">
    <property type="term" value="P:autophagosome assembly"/>
    <property type="evidence" value="ECO:0007669"/>
    <property type="project" value="TreeGrafter"/>
</dbReference>
<feature type="compositionally biased region" description="Polar residues" evidence="21">
    <location>
        <begin position="563"/>
        <end position="572"/>
    </location>
</feature>
<evidence type="ECO:0000259" key="22">
    <source>
        <dbReference type="PROSITE" id="PS50011"/>
    </source>
</evidence>
<feature type="compositionally biased region" description="Basic and acidic residues" evidence="21">
    <location>
        <begin position="483"/>
        <end position="496"/>
    </location>
</feature>
<feature type="compositionally biased region" description="Low complexity" evidence="21">
    <location>
        <begin position="941"/>
        <end position="968"/>
    </location>
</feature>
<proteinExistence type="inferred from homology"/>
<dbReference type="GO" id="GO:0004674">
    <property type="term" value="F:protein serine/threonine kinase activity"/>
    <property type="evidence" value="ECO:0007669"/>
    <property type="project" value="UniProtKB-KW"/>
</dbReference>
<dbReference type="CDD" id="cd14009">
    <property type="entry name" value="STKc_ATG1_ULK_like"/>
    <property type="match status" value="1"/>
</dbReference>
<feature type="compositionally biased region" description="Low complexity" evidence="21">
    <location>
        <begin position="581"/>
        <end position="590"/>
    </location>
</feature>
<dbReference type="PROSITE" id="PS50011">
    <property type="entry name" value="PROTEIN_KINASE_DOM"/>
    <property type="match status" value="1"/>
</dbReference>
<dbReference type="FunFam" id="3.30.200.20:FF:000042">
    <property type="entry name" value="Aurora kinase A"/>
    <property type="match status" value="1"/>
</dbReference>
<dbReference type="GO" id="GO:0005524">
    <property type="term" value="F:ATP binding"/>
    <property type="evidence" value="ECO:0007669"/>
    <property type="project" value="UniProtKB-UniRule"/>
</dbReference>
<dbReference type="SUPFAM" id="SSF56112">
    <property type="entry name" value="Protein kinase-like (PK-like)"/>
    <property type="match status" value="1"/>
</dbReference>
<evidence type="ECO:0000256" key="14">
    <source>
        <dbReference type="ARBA" id="ARBA00023006"/>
    </source>
</evidence>
<evidence type="ECO:0000256" key="8">
    <source>
        <dbReference type="ARBA" id="ARBA00022527"/>
    </source>
</evidence>
<evidence type="ECO:0000256" key="1">
    <source>
        <dbReference type="ARBA" id="ARBA00004496"/>
    </source>
</evidence>
<keyword evidence="15" id="KW-0472">Membrane</keyword>
<dbReference type="GO" id="GO:0034727">
    <property type="term" value="P:piecemeal microautophagy of the nucleus"/>
    <property type="evidence" value="ECO:0007669"/>
    <property type="project" value="TreeGrafter"/>
</dbReference>
<dbReference type="PROSITE" id="PS00108">
    <property type="entry name" value="PROTEIN_KINASE_ST"/>
    <property type="match status" value="1"/>
</dbReference>
<evidence type="ECO:0000256" key="18">
    <source>
        <dbReference type="ARBA" id="ARBA00048679"/>
    </source>
</evidence>
<feature type="region of interest" description="Disordered" evidence="21">
    <location>
        <begin position="936"/>
        <end position="968"/>
    </location>
</feature>
<evidence type="ECO:0000256" key="16">
    <source>
        <dbReference type="ARBA" id="ARBA00030237"/>
    </source>
</evidence>
<accession>A0A1B8GXR6</accession>
<evidence type="ECO:0000256" key="13">
    <source>
        <dbReference type="ARBA" id="ARBA00022927"/>
    </source>
</evidence>
<dbReference type="GO" id="GO:0005829">
    <property type="term" value="C:cytosol"/>
    <property type="evidence" value="ECO:0007669"/>
    <property type="project" value="TreeGrafter"/>
</dbReference>
<dbReference type="PANTHER" id="PTHR24348:SF22">
    <property type="entry name" value="NON-SPECIFIC SERINE_THREONINE PROTEIN KINASE"/>
    <property type="match status" value="1"/>
</dbReference>
<evidence type="ECO:0000256" key="12">
    <source>
        <dbReference type="ARBA" id="ARBA00022840"/>
    </source>
</evidence>
<dbReference type="AlphaFoldDB" id="A0A1B8GXR6"/>
<evidence type="ECO:0000256" key="10">
    <source>
        <dbReference type="ARBA" id="ARBA00022741"/>
    </source>
</evidence>
<dbReference type="InterPro" id="IPR045269">
    <property type="entry name" value="Atg1-like"/>
</dbReference>
<protein>
    <recommendedName>
        <fullName evidence="4">Serine/threonine-protein kinase ATG1</fullName>
        <ecNumber evidence="3">2.7.11.1</ecNumber>
    </recommendedName>
    <alternativeName>
        <fullName evidence="16">Autophagy-related protein 1</fullName>
    </alternativeName>
    <alternativeName>
        <fullName evidence="5">Serine/threonine-protein kinase atg1</fullName>
    </alternativeName>
</protein>
<evidence type="ECO:0000256" key="3">
    <source>
        <dbReference type="ARBA" id="ARBA00012513"/>
    </source>
</evidence>
<comment type="subcellular location">
    <subcellularLocation>
        <location evidence="1">Cytoplasm</location>
    </subcellularLocation>
    <subcellularLocation>
        <location evidence="2">Preautophagosomal structure membrane</location>
        <topology evidence="2">Peripheral membrane protein</topology>
    </subcellularLocation>
</comment>